<dbReference type="Gene3D" id="3.30.720.120">
    <property type="match status" value="1"/>
</dbReference>
<dbReference type="PROSITE" id="PS51819">
    <property type="entry name" value="VOC"/>
    <property type="match status" value="1"/>
</dbReference>
<dbReference type="RefSeq" id="WP_185244677.1">
    <property type="nucleotide sequence ID" value="NZ_AP023213.1"/>
</dbReference>
<dbReference type="KEGG" id="gbn:GEOBRER4_12280"/>
<dbReference type="EMBL" id="AP023213">
    <property type="protein sequence ID" value="BCG46478.1"/>
    <property type="molecule type" value="Genomic_DNA"/>
</dbReference>
<accession>A0A6S6LYV4</accession>
<dbReference type="Pfam" id="PF00903">
    <property type="entry name" value="Glyoxalase"/>
    <property type="match status" value="1"/>
</dbReference>
<name>A0A6S6LYV4_9BACT</name>
<keyword evidence="2" id="KW-0560">Oxidoreductase</keyword>
<reference evidence="2 3" key="1">
    <citation type="submission" date="2020-06" db="EMBL/GenBank/DDBJ databases">
        <title>Interaction of electrochemicaly active bacteria, Geobacter bremensis R4 on different carbon anode.</title>
        <authorList>
            <person name="Meng L."/>
            <person name="Yoshida N."/>
        </authorList>
    </citation>
    <scope>NUCLEOTIDE SEQUENCE [LARGE SCALE GENOMIC DNA]</scope>
    <source>
        <strain evidence="2 3">R4</strain>
    </source>
</reference>
<dbReference type="PANTHER" id="PTHR34109">
    <property type="entry name" value="BNAUNNG04460D PROTEIN-RELATED"/>
    <property type="match status" value="1"/>
</dbReference>
<organism evidence="2 3">
    <name type="scientific">Citrifermentans bremense</name>
    <dbReference type="NCBI Taxonomy" id="60035"/>
    <lineage>
        <taxon>Bacteria</taxon>
        <taxon>Pseudomonadati</taxon>
        <taxon>Thermodesulfobacteriota</taxon>
        <taxon>Desulfuromonadia</taxon>
        <taxon>Geobacterales</taxon>
        <taxon>Geobacteraceae</taxon>
        <taxon>Citrifermentans</taxon>
    </lineage>
</organism>
<dbReference type="SUPFAM" id="SSF54593">
    <property type="entry name" value="Glyoxalase/Bleomycin resistance protein/Dihydroxybiphenyl dioxygenase"/>
    <property type="match status" value="1"/>
</dbReference>
<evidence type="ECO:0000313" key="3">
    <source>
        <dbReference type="Proteomes" id="UP000515472"/>
    </source>
</evidence>
<evidence type="ECO:0000259" key="1">
    <source>
        <dbReference type="PROSITE" id="PS51819"/>
    </source>
</evidence>
<proteinExistence type="predicted"/>
<dbReference type="GO" id="GO:0051213">
    <property type="term" value="F:dioxygenase activity"/>
    <property type="evidence" value="ECO:0007669"/>
    <property type="project" value="UniProtKB-KW"/>
</dbReference>
<evidence type="ECO:0000313" key="2">
    <source>
        <dbReference type="EMBL" id="BCG46478.1"/>
    </source>
</evidence>
<dbReference type="Gene3D" id="3.30.720.110">
    <property type="match status" value="1"/>
</dbReference>
<dbReference type="InterPro" id="IPR029068">
    <property type="entry name" value="Glyas_Bleomycin-R_OHBP_Dase"/>
</dbReference>
<keyword evidence="3" id="KW-1185">Reference proteome</keyword>
<protein>
    <submittedName>
        <fullName evidence="2">Glyoxalase/bleomycin resistance protein/dioxygenase</fullName>
    </submittedName>
</protein>
<gene>
    <name evidence="2" type="ORF">GEOBRER4_n1275</name>
</gene>
<feature type="domain" description="VOC" evidence="1">
    <location>
        <begin position="8"/>
        <end position="134"/>
    </location>
</feature>
<sequence>MVRPIPEGYHSVTPMFMFKDCRKAIEFYKNAFGAKERYAMPGPDGNGIMHAELQVGDSIIMMGDEFPQQNCKSAESMGGSPVSFYIYVENVDAAFRRAVEAGASVEMEVQEMFWGDRAGSLLDPFGYNWMLATHTRDLTPEEISEGAKAAFSEMSKG</sequence>
<dbReference type="CDD" id="cd07246">
    <property type="entry name" value="VOC_like"/>
    <property type="match status" value="1"/>
</dbReference>
<dbReference type="InterPro" id="IPR004360">
    <property type="entry name" value="Glyas_Fos-R_dOase_dom"/>
</dbReference>
<dbReference type="InterPro" id="IPR037523">
    <property type="entry name" value="VOC_core"/>
</dbReference>
<dbReference type="AlphaFoldDB" id="A0A6S6LYV4"/>
<dbReference type="PANTHER" id="PTHR34109:SF1">
    <property type="entry name" value="VOC DOMAIN-CONTAINING PROTEIN"/>
    <property type="match status" value="1"/>
</dbReference>
<keyword evidence="2" id="KW-0223">Dioxygenase</keyword>
<dbReference type="Proteomes" id="UP000515472">
    <property type="component" value="Chromosome"/>
</dbReference>